<dbReference type="STRING" id="966.BTA35_0206635"/>
<dbReference type="CDD" id="cd02970">
    <property type="entry name" value="PRX_like2"/>
    <property type="match status" value="1"/>
</dbReference>
<dbReference type="Proteomes" id="UP000190064">
    <property type="component" value="Unassembled WGS sequence"/>
</dbReference>
<dbReference type="Pfam" id="PF00578">
    <property type="entry name" value="AhpC-TSA"/>
    <property type="match status" value="1"/>
</dbReference>
<name>A0A1T1HD81_OCELI</name>
<dbReference type="InterPro" id="IPR036249">
    <property type="entry name" value="Thioredoxin-like_sf"/>
</dbReference>
<evidence type="ECO:0000313" key="3">
    <source>
        <dbReference type="Proteomes" id="UP000190064"/>
    </source>
</evidence>
<proteinExistence type="predicted"/>
<dbReference type="GO" id="GO:0016209">
    <property type="term" value="F:antioxidant activity"/>
    <property type="evidence" value="ECO:0007669"/>
    <property type="project" value="InterPro"/>
</dbReference>
<dbReference type="EMBL" id="MTSD02000002">
    <property type="protein sequence ID" value="OOV87690.1"/>
    <property type="molecule type" value="Genomic_DNA"/>
</dbReference>
<gene>
    <name evidence="2" type="ORF">BTA35_0206635</name>
</gene>
<feature type="domain" description="Thioredoxin" evidence="1">
    <location>
        <begin position="5"/>
        <end position="168"/>
    </location>
</feature>
<dbReference type="GO" id="GO:0016491">
    <property type="term" value="F:oxidoreductase activity"/>
    <property type="evidence" value="ECO:0007669"/>
    <property type="project" value="InterPro"/>
</dbReference>
<dbReference type="AlphaFoldDB" id="A0A1T1HD81"/>
<sequence length="178" mass="19892">MVKPLMPRQPVPGLVVPTVGGDNWRLQDQQPENFTLVVFYRGYHCPICKNYLVELNRLADDFAAKGVSVLALSSDTEERATAVKNEWQLPNITIGYDLTMQQAKDWGLYTSAGRGVTSIGVEEPEVFSEPAVYLLRPDGTLYWGNVSTMPFARPHFKELLGALDFVIKNDYPARGELA</sequence>
<keyword evidence="3" id="KW-1185">Reference proteome</keyword>
<comment type="caution">
    <text evidence="2">The sequence shown here is derived from an EMBL/GenBank/DDBJ whole genome shotgun (WGS) entry which is preliminary data.</text>
</comment>
<dbReference type="PROSITE" id="PS51352">
    <property type="entry name" value="THIOREDOXIN_2"/>
    <property type="match status" value="1"/>
</dbReference>
<evidence type="ECO:0000259" key="1">
    <source>
        <dbReference type="PROSITE" id="PS51352"/>
    </source>
</evidence>
<reference evidence="2" key="1">
    <citation type="submission" date="2017-02" db="EMBL/GenBank/DDBJ databases">
        <title>Draft Genome Sequence of the Salt Water Bacterium Oceanospirillum linum ATCC 11336.</title>
        <authorList>
            <person name="Trachtenberg A.M."/>
            <person name="Carney J.G."/>
            <person name="Linnane J.D."/>
            <person name="Rheaume B.A."/>
            <person name="Pitts N.L."/>
            <person name="Mykles D.L."/>
            <person name="Maclea K.S."/>
        </authorList>
    </citation>
    <scope>NUCLEOTIDE SEQUENCE [LARGE SCALE GENOMIC DNA]</scope>
    <source>
        <strain evidence="2">ATCC 11336</strain>
    </source>
</reference>
<dbReference type="RefSeq" id="WP_078319031.1">
    <property type="nucleotide sequence ID" value="NZ_FXTS01000002.1"/>
</dbReference>
<dbReference type="SUPFAM" id="SSF52833">
    <property type="entry name" value="Thioredoxin-like"/>
    <property type="match status" value="1"/>
</dbReference>
<protein>
    <submittedName>
        <fullName evidence="2">Alkyl hydroperoxide reductase</fullName>
    </submittedName>
</protein>
<accession>A0A1T1HD81</accession>
<organism evidence="2 3">
    <name type="scientific">Oceanospirillum linum</name>
    <dbReference type="NCBI Taxonomy" id="966"/>
    <lineage>
        <taxon>Bacteria</taxon>
        <taxon>Pseudomonadati</taxon>
        <taxon>Pseudomonadota</taxon>
        <taxon>Gammaproteobacteria</taxon>
        <taxon>Oceanospirillales</taxon>
        <taxon>Oceanospirillaceae</taxon>
        <taxon>Oceanospirillum</taxon>
    </lineage>
</organism>
<evidence type="ECO:0000313" key="2">
    <source>
        <dbReference type="EMBL" id="OOV87690.1"/>
    </source>
</evidence>
<dbReference type="InterPro" id="IPR013766">
    <property type="entry name" value="Thioredoxin_domain"/>
</dbReference>
<dbReference type="Gene3D" id="3.40.30.10">
    <property type="entry name" value="Glutaredoxin"/>
    <property type="match status" value="1"/>
</dbReference>
<dbReference type="InterPro" id="IPR000866">
    <property type="entry name" value="AhpC/TSA"/>
</dbReference>